<feature type="compositionally biased region" description="Basic and acidic residues" evidence="4">
    <location>
        <begin position="153"/>
        <end position="166"/>
    </location>
</feature>
<dbReference type="GO" id="GO:0005681">
    <property type="term" value="C:spliceosomal complex"/>
    <property type="evidence" value="ECO:0007669"/>
    <property type="project" value="TreeGrafter"/>
</dbReference>
<gene>
    <name evidence="5" type="ORF">LAWI1_G001534</name>
</gene>
<reference evidence="5 6" key="1">
    <citation type="submission" date="2018-05" db="EMBL/GenBank/DDBJ databases">
        <title>Genome sequencing and assembly of the regulated plant pathogen Lachnellula willkommii and related sister species for the development of diagnostic species identification markers.</title>
        <authorList>
            <person name="Giroux E."/>
            <person name="Bilodeau G."/>
        </authorList>
    </citation>
    <scope>NUCLEOTIDE SEQUENCE [LARGE SCALE GENOMIC DNA]</scope>
    <source>
        <strain evidence="5 6">CBS 172.35</strain>
    </source>
</reference>
<dbReference type="GO" id="GO:0000398">
    <property type="term" value="P:mRNA splicing, via spliceosome"/>
    <property type="evidence" value="ECO:0007669"/>
    <property type="project" value="TreeGrafter"/>
</dbReference>
<dbReference type="AlphaFoldDB" id="A0A559MJ28"/>
<evidence type="ECO:0000256" key="2">
    <source>
        <dbReference type="ARBA" id="ARBA00007643"/>
    </source>
</evidence>
<dbReference type="PANTHER" id="PTHR13486:SF2">
    <property type="entry name" value="SPLICING FACTOR C9ORF78"/>
    <property type="match status" value="1"/>
</dbReference>
<keyword evidence="3" id="KW-0539">Nucleus</keyword>
<accession>A0A559MJ28</accession>
<evidence type="ECO:0000256" key="1">
    <source>
        <dbReference type="ARBA" id="ARBA00004123"/>
    </source>
</evidence>
<evidence type="ECO:0000313" key="6">
    <source>
        <dbReference type="Proteomes" id="UP000315522"/>
    </source>
</evidence>
<organism evidence="5 6">
    <name type="scientific">Lachnellula willkommii</name>
    <dbReference type="NCBI Taxonomy" id="215461"/>
    <lineage>
        <taxon>Eukaryota</taxon>
        <taxon>Fungi</taxon>
        <taxon>Dikarya</taxon>
        <taxon>Ascomycota</taxon>
        <taxon>Pezizomycotina</taxon>
        <taxon>Leotiomycetes</taxon>
        <taxon>Helotiales</taxon>
        <taxon>Lachnaceae</taxon>
        <taxon>Lachnellula</taxon>
    </lineage>
</organism>
<evidence type="ECO:0000256" key="3">
    <source>
        <dbReference type="ARBA" id="ARBA00023242"/>
    </source>
</evidence>
<feature type="compositionally biased region" description="Basic and acidic residues" evidence="4">
    <location>
        <begin position="36"/>
        <end position="45"/>
    </location>
</feature>
<dbReference type="Pfam" id="PF07052">
    <property type="entry name" value="Hep_59"/>
    <property type="match status" value="1"/>
</dbReference>
<comment type="caution">
    <text evidence="5">The sequence shown here is derived from an EMBL/GenBank/DDBJ whole genome shotgun (WGS) entry which is preliminary data.</text>
</comment>
<evidence type="ECO:0000256" key="4">
    <source>
        <dbReference type="SAM" id="MobiDB-lite"/>
    </source>
</evidence>
<proteinExistence type="inferred from homology"/>
<feature type="compositionally biased region" description="Basic and acidic residues" evidence="4">
    <location>
        <begin position="115"/>
        <end position="136"/>
    </location>
</feature>
<protein>
    <submittedName>
        <fullName evidence="5">Uncharacterized protein</fullName>
    </submittedName>
</protein>
<feature type="region of interest" description="Disordered" evidence="4">
    <location>
        <begin position="72"/>
        <end position="221"/>
    </location>
</feature>
<sequence>MAYIDSELAKRQAAEGLAPVSASASARGGGGGTVGWKDETGLRKDVDVQRQPAALGKLMEIDLGDEARDRNVKRTDKARRRLGGEEVDEEEVVQKPGKIRLGPDGKPWRGRKRRGSDDVKRDKLVEEVMRENRLEIYEEPQEEPRSLNGDQAADDRIAEEFRRDFMDAVSQRQRKKTAPAAPPARGPGGKKEEEVLKGPKLGGSRSARAAMRETMLKQAKR</sequence>
<comment type="subcellular location">
    <subcellularLocation>
        <location evidence="1">Nucleus</location>
    </subcellularLocation>
</comment>
<dbReference type="EMBL" id="QGML01000214">
    <property type="protein sequence ID" value="TVY92954.1"/>
    <property type="molecule type" value="Genomic_DNA"/>
</dbReference>
<name>A0A559MJ28_9HELO</name>
<feature type="region of interest" description="Disordered" evidence="4">
    <location>
        <begin position="16"/>
        <end position="45"/>
    </location>
</feature>
<keyword evidence="6" id="KW-1185">Reference proteome</keyword>
<dbReference type="InterPro" id="IPR010756">
    <property type="entry name" value="Tls1-like"/>
</dbReference>
<evidence type="ECO:0000313" key="5">
    <source>
        <dbReference type="EMBL" id="TVY92954.1"/>
    </source>
</evidence>
<dbReference type="PANTHER" id="PTHR13486">
    <property type="entry name" value="TELOMERE LENGTH AND SILENCING PROTEIN 1 TLS1 FAMILY MEMBER"/>
    <property type="match status" value="1"/>
</dbReference>
<comment type="similarity">
    <text evidence="2">Belongs to the TLS1 family.</text>
</comment>
<dbReference type="Proteomes" id="UP000315522">
    <property type="component" value="Unassembled WGS sequence"/>
</dbReference>